<feature type="domain" description="Antitoxin SocA-like Panacea" evidence="1">
    <location>
        <begin position="29"/>
        <end position="125"/>
    </location>
</feature>
<proteinExistence type="predicted"/>
<name>A0ABZ2ZAX6_9BACT</name>
<dbReference type="Pfam" id="PF13274">
    <property type="entry name" value="SocA_Panacea"/>
    <property type="match status" value="1"/>
</dbReference>
<dbReference type="RefSeq" id="WP_341843195.1">
    <property type="nucleotide sequence ID" value="NZ_CP149792.1"/>
</dbReference>
<protein>
    <submittedName>
        <fullName evidence="2">Type II toxin-antitoxin system antitoxin SocA domain-containing protein</fullName>
    </submittedName>
</protein>
<organism evidence="2 3">
    <name type="scientific">Chitinophaga caseinilytica</name>
    <dbReference type="NCBI Taxonomy" id="2267521"/>
    <lineage>
        <taxon>Bacteria</taxon>
        <taxon>Pseudomonadati</taxon>
        <taxon>Bacteroidota</taxon>
        <taxon>Chitinophagia</taxon>
        <taxon>Chitinophagales</taxon>
        <taxon>Chitinophagaceae</taxon>
        <taxon>Chitinophaga</taxon>
    </lineage>
</organism>
<dbReference type="EMBL" id="CP150096">
    <property type="protein sequence ID" value="WZN48605.1"/>
    <property type="molecule type" value="Genomic_DNA"/>
</dbReference>
<reference evidence="2 3" key="1">
    <citation type="submission" date="2024-03" db="EMBL/GenBank/DDBJ databases">
        <title>Chitinophaga caseinilytica sp. nov., a casein hydrolysing bacterium isolated from forest soil.</title>
        <authorList>
            <person name="Lee D.S."/>
            <person name="Han D.M."/>
            <person name="Baek J.H."/>
            <person name="Choi D.G."/>
            <person name="Jeon J.H."/>
            <person name="Jeon C.O."/>
        </authorList>
    </citation>
    <scope>NUCLEOTIDE SEQUENCE [LARGE SCALE GENOMIC DNA]</scope>
    <source>
        <strain evidence="2 3">KACC 19118</strain>
    </source>
</reference>
<dbReference type="Proteomes" id="UP001449657">
    <property type="component" value="Chromosome"/>
</dbReference>
<keyword evidence="3" id="KW-1185">Reference proteome</keyword>
<sequence length="160" mass="19184">MMYTANQIASWFLASLETNSGDTISPMKLQKLIYYSQAWYLVKFDKPLFNDKIEAWMHGPTIPAVYERFDNAYRDSIPFEKMFSKEHPYKKLPIELDDFLEEIFFKYGEHSAWFLEALSKKELPWRMARRHTPSLMHCHQEITQESMKNYYSKLQHEGKP</sequence>
<evidence type="ECO:0000313" key="2">
    <source>
        <dbReference type="EMBL" id="WZN48605.1"/>
    </source>
</evidence>
<accession>A0ABZ2ZAX6</accession>
<evidence type="ECO:0000259" key="1">
    <source>
        <dbReference type="Pfam" id="PF13274"/>
    </source>
</evidence>
<gene>
    <name evidence="2" type="ORF">WJU22_10510</name>
</gene>
<evidence type="ECO:0000313" key="3">
    <source>
        <dbReference type="Proteomes" id="UP001449657"/>
    </source>
</evidence>
<dbReference type="InterPro" id="IPR025272">
    <property type="entry name" value="SocA_Panacea"/>
</dbReference>